<evidence type="ECO:0000256" key="1">
    <source>
        <dbReference type="SAM" id="MobiDB-lite"/>
    </source>
</evidence>
<keyword evidence="4" id="KW-1185">Reference proteome</keyword>
<protein>
    <submittedName>
        <fullName evidence="5">Uncharacterized protein</fullName>
    </submittedName>
</protein>
<feature type="region of interest" description="Disordered" evidence="1">
    <location>
        <begin position="63"/>
        <end position="90"/>
    </location>
</feature>
<keyword evidence="3" id="KW-0732">Signal</keyword>
<organism evidence="4 5">
    <name type="scientific">Drosophila kikkawai</name>
    <name type="common">Fruit fly</name>
    <dbReference type="NCBI Taxonomy" id="30033"/>
    <lineage>
        <taxon>Eukaryota</taxon>
        <taxon>Metazoa</taxon>
        <taxon>Ecdysozoa</taxon>
        <taxon>Arthropoda</taxon>
        <taxon>Hexapoda</taxon>
        <taxon>Insecta</taxon>
        <taxon>Pterygota</taxon>
        <taxon>Neoptera</taxon>
        <taxon>Endopterygota</taxon>
        <taxon>Diptera</taxon>
        <taxon>Brachycera</taxon>
        <taxon>Muscomorpha</taxon>
        <taxon>Ephydroidea</taxon>
        <taxon>Drosophilidae</taxon>
        <taxon>Drosophila</taxon>
        <taxon>Sophophora</taxon>
    </lineage>
</organism>
<keyword evidence="2" id="KW-0472">Membrane</keyword>
<gene>
    <name evidence="5" type="primary">LOC108073118</name>
</gene>
<dbReference type="GeneID" id="108073118"/>
<keyword evidence="2" id="KW-1133">Transmembrane helix</keyword>
<reference evidence="5" key="1">
    <citation type="submission" date="2025-08" db="UniProtKB">
        <authorList>
            <consortium name="RefSeq"/>
        </authorList>
    </citation>
    <scope>IDENTIFICATION</scope>
    <source>
        <strain evidence="5">14028-0561.14</strain>
        <tissue evidence="5">Whole fly</tissue>
    </source>
</reference>
<feature type="transmembrane region" description="Helical" evidence="2">
    <location>
        <begin position="169"/>
        <end position="192"/>
    </location>
</feature>
<proteinExistence type="predicted"/>
<name>A0A6P4HWL1_DROKI</name>
<accession>A0A6P4HWL1</accession>
<dbReference type="OrthoDB" id="8197303at2759"/>
<evidence type="ECO:0000313" key="5">
    <source>
        <dbReference type="RefSeq" id="XP_017020105.1"/>
    </source>
</evidence>
<keyword evidence="2" id="KW-0812">Transmembrane</keyword>
<evidence type="ECO:0000256" key="3">
    <source>
        <dbReference type="SAM" id="SignalP"/>
    </source>
</evidence>
<feature type="compositionally biased region" description="Acidic residues" evidence="1">
    <location>
        <begin position="113"/>
        <end position="130"/>
    </location>
</feature>
<dbReference type="OMA" id="AQNYKYD"/>
<feature type="signal peptide" evidence="3">
    <location>
        <begin position="1"/>
        <end position="22"/>
    </location>
</feature>
<feature type="chain" id="PRO_5028027371" evidence="3">
    <location>
        <begin position="23"/>
        <end position="238"/>
    </location>
</feature>
<feature type="compositionally biased region" description="Low complexity" evidence="1">
    <location>
        <begin position="40"/>
        <end position="50"/>
    </location>
</feature>
<evidence type="ECO:0000256" key="2">
    <source>
        <dbReference type="SAM" id="Phobius"/>
    </source>
</evidence>
<dbReference type="RefSeq" id="XP_017020105.1">
    <property type="nucleotide sequence ID" value="XM_017164616.3"/>
</dbReference>
<dbReference type="Proteomes" id="UP001652661">
    <property type="component" value="Chromosome 3R"/>
</dbReference>
<feature type="region of interest" description="Disordered" evidence="1">
    <location>
        <begin position="25"/>
        <end position="50"/>
    </location>
</feature>
<feature type="region of interest" description="Disordered" evidence="1">
    <location>
        <begin position="113"/>
        <end position="132"/>
    </location>
</feature>
<evidence type="ECO:0000313" key="4">
    <source>
        <dbReference type="Proteomes" id="UP001652661"/>
    </source>
</evidence>
<dbReference type="AlphaFoldDB" id="A0A6P4HWL1"/>
<sequence length="238" mass="25820">MGTTKSLALLLLMVLLLAESRAKPSQDLTELSDLRGKGAEAGAAAGGVRATGDVSKNKTAVVKDTALDSDSAEESEELPRQAYPHRDEDQLNSATNLVLAHNYKYDVEILESGDEDDEHDSGSNDSEDLEERFKGRGVVFSTDTDTFASENIEMTPVDVQADAVSEGHVLLGIVVMALALVSLALYAGLVIWRSHLEQRYGMRERLVNRDLEEEEAAGIDDVDYHVYAPTTTPATPRA</sequence>